<feature type="compositionally biased region" description="Low complexity" evidence="1">
    <location>
        <begin position="1224"/>
        <end position="1235"/>
    </location>
</feature>
<dbReference type="PROSITE" id="PS50181">
    <property type="entry name" value="FBOX"/>
    <property type="match status" value="1"/>
</dbReference>
<dbReference type="Proteomes" id="UP000800092">
    <property type="component" value="Unassembled WGS sequence"/>
</dbReference>
<feature type="region of interest" description="Disordered" evidence="1">
    <location>
        <begin position="581"/>
        <end position="604"/>
    </location>
</feature>
<gene>
    <name evidence="3" type="ORF">EV356DRAFT_519570</name>
</gene>
<feature type="region of interest" description="Disordered" evidence="1">
    <location>
        <begin position="890"/>
        <end position="927"/>
    </location>
</feature>
<feature type="compositionally biased region" description="Polar residues" evidence="1">
    <location>
        <begin position="1260"/>
        <end position="1270"/>
    </location>
</feature>
<dbReference type="InterPro" id="IPR036047">
    <property type="entry name" value="F-box-like_dom_sf"/>
</dbReference>
<name>A0A6A6GXQ5_VIRVR</name>
<feature type="compositionally biased region" description="Polar residues" evidence="1">
    <location>
        <begin position="536"/>
        <end position="545"/>
    </location>
</feature>
<feature type="compositionally biased region" description="Polar residues" evidence="1">
    <location>
        <begin position="1181"/>
        <end position="1191"/>
    </location>
</feature>
<feature type="compositionally biased region" description="Low complexity" evidence="1">
    <location>
        <begin position="997"/>
        <end position="1010"/>
    </location>
</feature>
<reference evidence="3" key="1">
    <citation type="journal article" date="2020" name="Stud. Mycol.">
        <title>101 Dothideomycetes genomes: a test case for predicting lifestyles and emergence of pathogens.</title>
        <authorList>
            <person name="Haridas S."/>
            <person name="Albert R."/>
            <person name="Binder M."/>
            <person name="Bloem J."/>
            <person name="Labutti K."/>
            <person name="Salamov A."/>
            <person name="Andreopoulos B."/>
            <person name="Baker S."/>
            <person name="Barry K."/>
            <person name="Bills G."/>
            <person name="Bluhm B."/>
            <person name="Cannon C."/>
            <person name="Castanera R."/>
            <person name="Culley D."/>
            <person name="Daum C."/>
            <person name="Ezra D."/>
            <person name="Gonzalez J."/>
            <person name="Henrissat B."/>
            <person name="Kuo A."/>
            <person name="Liang C."/>
            <person name="Lipzen A."/>
            <person name="Lutzoni F."/>
            <person name="Magnuson J."/>
            <person name="Mondo S."/>
            <person name="Nolan M."/>
            <person name="Ohm R."/>
            <person name="Pangilinan J."/>
            <person name="Park H.-J."/>
            <person name="Ramirez L."/>
            <person name="Alfaro M."/>
            <person name="Sun H."/>
            <person name="Tritt A."/>
            <person name="Yoshinaga Y."/>
            <person name="Zwiers L.-H."/>
            <person name="Turgeon B."/>
            <person name="Goodwin S."/>
            <person name="Spatafora J."/>
            <person name="Crous P."/>
            <person name="Grigoriev I."/>
        </authorList>
    </citation>
    <scope>NUCLEOTIDE SEQUENCE</scope>
    <source>
        <strain evidence="3">Tuck. ex Michener</strain>
    </source>
</reference>
<protein>
    <recommendedName>
        <fullName evidence="2">F-box domain-containing protein</fullName>
    </recommendedName>
</protein>
<feature type="region of interest" description="Disordered" evidence="1">
    <location>
        <begin position="979"/>
        <end position="1020"/>
    </location>
</feature>
<feature type="region of interest" description="Disordered" evidence="1">
    <location>
        <begin position="139"/>
        <end position="189"/>
    </location>
</feature>
<feature type="region of interest" description="Disordered" evidence="1">
    <location>
        <begin position="523"/>
        <end position="547"/>
    </location>
</feature>
<evidence type="ECO:0000313" key="3">
    <source>
        <dbReference type="EMBL" id="KAF2230584.1"/>
    </source>
</evidence>
<dbReference type="SUPFAM" id="SSF81383">
    <property type="entry name" value="F-box domain"/>
    <property type="match status" value="1"/>
</dbReference>
<feature type="region of interest" description="Disordered" evidence="1">
    <location>
        <begin position="1295"/>
        <end position="1315"/>
    </location>
</feature>
<feature type="region of interest" description="Disordered" evidence="1">
    <location>
        <begin position="1180"/>
        <end position="1207"/>
    </location>
</feature>
<proteinExistence type="predicted"/>
<feature type="compositionally biased region" description="Polar residues" evidence="1">
    <location>
        <begin position="140"/>
        <end position="157"/>
    </location>
</feature>
<evidence type="ECO:0000259" key="2">
    <source>
        <dbReference type="PROSITE" id="PS50181"/>
    </source>
</evidence>
<accession>A0A6A6GXQ5</accession>
<feature type="compositionally biased region" description="Basic and acidic residues" evidence="1">
    <location>
        <begin position="585"/>
        <end position="595"/>
    </location>
</feature>
<evidence type="ECO:0000313" key="4">
    <source>
        <dbReference type="Proteomes" id="UP000800092"/>
    </source>
</evidence>
<feature type="compositionally biased region" description="Basic and acidic residues" evidence="1">
    <location>
        <begin position="524"/>
        <end position="535"/>
    </location>
</feature>
<organism evidence="3 4">
    <name type="scientific">Viridothelium virens</name>
    <name type="common">Speckled blister lichen</name>
    <name type="synonym">Trypethelium virens</name>
    <dbReference type="NCBI Taxonomy" id="1048519"/>
    <lineage>
        <taxon>Eukaryota</taxon>
        <taxon>Fungi</taxon>
        <taxon>Dikarya</taxon>
        <taxon>Ascomycota</taxon>
        <taxon>Pezizomycotina</taxon>
        <taxon>Dothideomycetes</taxon>
        <taxon>Dothideomycetes incertae sedis</taxon>
        <taxon>Trypetheliales</taxon>
        <taxon>Trypetheliaceae</taxon>
        <taxon>Viridothelium</taxon>
    </lineage>
</organism>
<feature type="domain" description="F-box" evidence="2">
    <location>
        <begin position="286"/>
        <end position="319"/>
    </location>
</feature>
<feature type="region of interest" description="Disordered" evidence="1">
    <location>
        <begin position="1220"/>
        <end position="1274"/>
    </location>
</feature>
<keyword evidence="4" id="KW-1185">Reference proteome</keyword>
<feature type="compositionally biased region" description="Polar residues" evidence="1">
    <location>
        <begin position="1237"/>
        <end position="1250"/>
    </location>
</feature>
<evidence type="ECO:0000256" key="1">
    <source>
        <dbReference type="SAM" id="MobiDB-lite"/>
    </source>
</evidence>
<feature type="region of interest" description="Disordered" evidence="1">
    <location>
        <begin position="1383"/>
        <end position="1410"/>
    </location>
</feature>
<feature type="compositionally biased region" description="Basic and acidic residues" evidence="1">
    <location>
        <begin position="891"/>
        <end position="900"/>
    </location>
</feature>
<dbReference type="Pfam" id="PF00646">
    <property type="entry name" value="F-box"/>
    <property type="match status" value="1"/>
</dbReference>
<dbReference type="InterPro" id="IPR001810">
    <property type="entry name" value="F-box_dom"/>
</dbReference>
<dbReference type="EMBL" id="ML991839">
    <property type="protein sequence ID" value="KAF2230584.1"/>
    <property type="molecule type" value="Genomic_DNA"/>
</dbReference>
<dbReference type="OrthoDB" id="1689567at2759"/>
<sequence length="1410" mass="156588">MSMAGFGISGGNVGSSQHINTAQAEMEKVTSTSWWRTRAQVEGDDQLQKQSAKSLSFKASRLRSKLRWMYTKCGKVSFRRVLASLFHSSDSTPTSPGPLKVTPVRTASESLLRPSTGLTPSMSVDILFPPVFTFSGPVLQPSSTKATPSTSRASTNPYPRPQKNHTHWDCLTEDFPTLGSPDGSNDKSHEIIFEPFHDPLSRSLSETAPSSEGSLDNHGVLQSLEQSSDSRSEPRHFLAQQADIYRSAGRSYNHTRLASESSEVYLSPEDNSSKRLSLLEPDDPCPTRASWLPLELLHQIFYYLHPVDFNAARHICQRWMLASLDCRVLCTMIRRAGWSSLVRNLPTDEGDDLGDVSLELRLSGDLARSCALGPNWTGSGVHFYYEGSTQLIQPYPPKCALMETCDVDFTGLSSGAQETTRNRASGLIFTVSACGRFLMVGENNMIYVYQLGPGHDIHLVVRIACPRRVLGVSMDTTCGRYAVAAFLDGRLGMVCDLQLYRSSTSNTPEEICDDFSRHGAHCPIPHDRDSSEESLRGNNSRSSSPLALISAEDSSARKRTISVAANEIPPTENQEIYQVTAQRKGKTEFQSDTSRRSYRSSHQPVCPTLMPNKRTIYEDLCYPDDPPRTVAICPSRSCAAFGCNAGIQLHWIDVVTKRQEDRFFPLSATTDVLYFLPPRIGADATPSVTAGVTDLQSDPQARRLRLIGSAVAPHPDTVLGRTELRRRMFGATDMRFGCQPKHRRDGQCLFSNRESSSDNSISNQKQFHERLQQDWSLAELEGSVKQKIRGGSHSFRHHHISDHDVSIADLWQKWASRRRQDKKSFTPDFDHYRAISLSDGYHILFTDPPTGLLCLGCDAPFERPMKLTRKMILEPPFSQGRMASMEQIWQKSKESKMDKGKGRKKRTSTSELLTRSEDEGSIGHNSRDDNDVVLFPTVYAAGTNLQNGVFIVAGYEEDLVLYTIPPDIFAVSQKELQPTQGSHNEAGGNWLYESVDSDSSASQPAAAKSPSHLRTGNLSENENDMEWQEYWPDTVSWSMAATFAGVNRADPRSAPDGPGFFNSPPLTRPTKPGIWPVKIRGTWLGKVPTLVDIAVRNENSELAVWAFGANGHAYAFEIDSVRVERDGHVRLKRKLALRTGEIREVDREKMPWHVRQSDVADSAGFDGCSTDILTWLRKTGRTTTQRSSPTLGRSCEQLEDSDSPEDACLSRGYRIEATDLTGNTSSRARSASMSTLVPGSSASNDVSEQSYPIRPDHFQCSRSPRTSRGASSEFPRIEAASSGSHILPSHLHQLPFSLHPAHPQPPPPISIDSLTRSTAQNSPLLSNTHSVRRAYPRAWRSTDLDEVPYDFLSSYHHQYSRGRLASFRPDTPPACALNPHNPFATPGTVGTGFRSTSVRLNQPDDEEERK</sequence>